<dbReference type="Proteomes" id="UP000748756">
    <property type="component" value="Unassembled WGS sequence"/>
</dbReference>
<dbReference type="AlphaFoldDB" id="A0A9P5R0C3"/>
<dbReference type="EMBL" id="JAAAUQ010003017">
    <property type="protein sequence ID" value="KAF9119376.1"/>
    <property type="molecule type" value="Genomic_DNA"/>
</dbReference>
<dbReference type="OrthoDB" id="2435970at2759"/>
<feature type="non-terminal residue" evidence="2">
    <location>
        <position position="282"/>
    </location>
</feature>
<evidence type="ECO:0000313" key="2">
    <source>
        <dbReference type="EMBL" id="KAF9119376.1"/>
    </source>
</evidence>
<dbReference type="InterPro" id="IPR035979">
    <property type="entry name" value="RBD_domain_sf"/>
</dbReference>
<protein>
    <recommendedName>
        <fullName evidence="4">RRM domain-containing protein</fullName>
    </recommendedName>
</protein>
<name>A0A9P5R0C3_9FUNG</name>
<comment type="caution">
    <text evidence="2">The sequence shown here is derived from an EMBL/GenBank/DDBJ whole genome shotgun (WGS) entry which is preliminary data.</text>
</comment>
<dbReference type="GO" id="GO:0003676">
    <property type="term" value="F:nucleic acid binding"/>
    <property type="evidence" value="ECO:0007669"/>
    <property type="project" value="InterPro"/>
</dbReference>
<evidence type="ECO:0008006" key="4">
    <source>
        <dbReference type="Google" id="ProtNLM"/>
    </source>
</evidence>
<proteinExistence type="predicted"/>
<feature type="region of interest" description="Disordered" evidence="1">
    <location>
        <begin position="1"/>
        <end position="20"/>
    </location>
</feature>
<evidence type="ECO:0000313" key="3">
    <source>
        <dbReference type="Proteomes" id="UP000748756"/>
    </source>
</evidence>
<dbReference type="SUPFAM" id="SSF54928">
    <property type="entry name" value="RNA-binding domain, RBD"/>
    <property type="match status" value="1"/>
</dbReference>
<gene>
    <name evidence="2" type="ORF">BG015_006359</name>
</gene>
<reference evidence="2" key="1">
    <citation type="journal article" date="2020" name="Fungal Divers.">
        <title>Resolving the Mortierellaceae phylogeny through synthesis of multi-gene phylogenetics and phylogenomics.</title>
        <authorList>
            <person name="Vandepol N."/>
            <person name="Liber J."/>
            <person name="Desiro A."/>
            <person name="Na H."/>
            <person name="Kennedy M."/>
            <person name="Barry K."/>
            <person name="Grigoriev I.V."/>
            <person name="Miller A.N."/>
            <person name="O'Donnell K."/>
            <person name="Stajich J.E."/>
            <person name="Bonito G."/>
        </authorList>
    </citation>
    <scope>NUCLEOTIDE SEQUENCE</scope>
    <source>
        <strain evidence="2">NRRL 6426</strain>
    </source>
</reference>
<organism evidence="2 3">
    <name type="scientific">Linnemannia schmuckeri</name>
    <dbReference type="NCBI Taxonomy" id="64567"/>
    <lineage>
        <taxon>Eukaryota</taxon>
        <taxon>Fungi</taxon>
        <taxon>Fungi incertae sedis</taxon>
        <taxon>Mucoromycota</taxon>
        <taxon>Mortierellomycotina</taxon>
        <taxon>Mortierellomycetes</taxon>
        <taxon>Mortierellales</taxon>
        <taxon>Mortierellaceae</taxon>
        <taxon>Linnemannia</taxon>
    </lineage>
</organism>
<evidence type="ECO:0000256" key="1">
    <source>
        <dbReference type="SAM" id="MobiDB-lite"/>
    </source>
</evidence>
<keyword evidence="3" id="KW-1185">Reference proteome</keyword>
<sequence>MPNNHGPVPYHPDPNEERNMDGIEVASPELSTQEFDNSVAAAQAGIEPEFVVVTRSKTTYWLQFPVSCFDDGASLTAMANWTIGTLKKVATVKPKSFAIETLPSATGAQEKFLIFQVYTLHEAEAACKHGSKDNTGNVTRFAIYTPEAQAAQQGRMLKIMSLSFDTTADQIEAALSKYGAIESVRTSFNAKATMITATVIYVSATTIETLKAQHTTYMQVRDDIATVTWLGNQPVHHNNLLTMKLAHLPIGINPVEIARLFAHPDPEDPNAAAIPFHSIVMP</sequence>
<accession>A0A9P5R0C3</accession>